<dbReference type="GO" id="GO:0006014">
    <property type="term" value="P:D-ribose metabolic process"/>
    <property type="evidence" value="ECO:0007669"/>
    <property type="project" value="TreeGrafter"/>
</dbReference>
<dbReference type="GO" id="GO:0004751">
    <property type="term" value="F:ribose-5-phosphate isomerase activity"/>
    <property type="evidence" value="ECO:0007669"/>
    <property type="project" value="UniProtKB-UniRule"/>
</dbReference>
<dbReference type="KEGG" id="acj:ACAM_0493"/>
<dbReference type="InterPro" id="IPR037171">
    <property type="entry name" value="NagB/RpiA_transferase-like"/>
</dbReference>
<dbReference type="AlphaFoldDB" id="U3T8W1"/>
<dbReference type="Gene3D" id="3.40.50.1360">
    <property type="match status" value="1"/>
</dbReference>
<dbReference type="Gene3D" id="3.30.70.260">
    <property type="match status" value="1"/>
</dbReference>
<keyword evidence="1 3" id="KW-0413">Isomerase</keyword>
<dbReference type="CDD" id="cd01398">
    <property type="entry name" value="RPI_A"/>
    <property type="match status" value="1"/>
</dbReference>
<dbReference type="RefSeq" id="WP_022541238.1">
    <property type="nucleotide sequence ID" value="NC_022521.1"/>
</dbReference>
<dbReference type="EMBL" id="AP012489">
    <property type="protein sequence ID" value="BAN89962.1"/>
    <property type="molecule type" value="Genomic_DNA"/>
</dbReference>
<dbReference type="STRING" id="1198449.ACAM_0493"/>
<dbReference type="InterPro" id="IPR004788">
    <property type="entry name" value="Ribose5P_isomerase_type_A"/>
</dbReference>
<dbReference type="SUPFAM" id="SSF75445">
    <property type="entry name" value="D-ribose-5-phosphate isomerase (RpiA), lid domain"/>
    <property type="match status" value="1"/>
</dbReference>
<dbReference type="SUPFAM" id="SSF100950">
    <property type="entry name" value="NagB/RpiA/CoA transferase-like"/>
    <property type="match status" value="1"/>
</dbReference>
<protein>
    <recommendedName>
        <fullName evidence="2">Ribose 5-phosphate isomerase A</fullName>
        <ecNumber evidence="2">5.3.1.6</ecNumber>
    </recommendedName>
</protein>
<reference evidence="3 4" key="1">
    <citation type="journal article" date="2013" name="Appl. Environ. Microbiol.">
        <title>Variation of the Virus-Related Elements within Syntenic Genomes of the Hyperthermophilic Archaeon Aeropyrum.</title>
        <authorList>
            <person name="Daifuku T."/>
            <person name="Yoshida T."/>
            <person name="Kitamura T."/>
            <person name="Kawaichi S."/>
            <person name="Inoue T."/>
            <person name="Nomura K."/>
            <person name="Yoshida Y."/>
            <person name="Kuno S."/>
            <person name="Sako Y."/>
        </authorList>
    </citation>
    <scope>NUCLEOTIDE SEQUENCE [LARGE SCALE GENOMIC DNA]</scope>
    <source>
        <strain evidence="3 4">SY1</strain>
    </source>
</reference>
<gene>
    <name evidence="3" type="primary">rpiA</name>
    <name evidence="3" type="ORF">ACAM_0493</name>
</gene>
<proteinExistence type="predicted"/>
<dbReference type="GO" id="GO:0005829">
    <property type="term" value="C:cytosol"/>
    <property type="evidence" value="ECO:0007669"/>
    <property type="project" value="TreeGrafter"/>
</dbReference>
<evidence type="ECO:0000313" key="3">
    <source>
        <dbReference type="EMBL" id="BAN89962.1"/>
    </source>
</evidence>
<dbReference type="eggNOG" id="arCOG01122">
    <property type="taxonomic scope" value="Archaea"/>
</dbReference>
<accession>U3T8W1</accession>
<dbReference type="Proteomes" id="UP000016887">
    <property type="component" value="Chromosome"/>
</dbReference>
<dbReference type="GO" id="GO:0009052">
    <property type="term" value="P:pentose-phosphate shunt, non-oxidative branch"/>
    <property type="evidence" value="ECO:0007669"/>
    <property type="project" value="InterPro"/>
</dbReference>
<dbReference type="PANTHER" id="PTHR11934">
    <property type="entry name" value="RIBOSE-5-PHOSPHATE ISOMERASE"/>
    <property type="match status" value="1"/>
</dbReference>
<sequence length="237" mass="24836">MGDCDPMAEASRGALELLRMLDVELGVLGVGSGRTVLRFLHMAVDAGVEPGVAVPSSFETGAAVYGLGWTVGDPRVYRGVDAYVDGADEVEPGSGYMVKGGGGALLGEKILASRSRLNIFIVGEDKLVGRLGERMPIPVEVEPGFAAMALAGLEELGLKPRLRTSQGKRGPVVSDWGGVLVDLHTGPIEDPRDLESTLRMVPGVRETGLFLGLADYIVVGLSGCGYKVLGPYRRGGV</sequence>
<dbReference type="EC" id="5.3.1.6" evidence="2"/>
<dbReference type="Pfam" id="PF06026">
    <property type="entry name" value="Rib_5-P_isom_A"/>
    <property type="match status" value="1"/>
</dbReference>
<name>U3T8W1_9CREN</name>
<evidence type="ECO:0000313" key="4">
    <source>
        <dbReference type="Proteomes" id="UP000016887"/>
    </source>
</evidence>
<organism evidence="3 4">
    <name type="scientific">Aeropyrum camini SY1 = JCM 12091</name>
    <dbReference type="NCBI Taxonomy" id="1198449"/>
    <lineage>
        <taxon>Archaea</taxon>
        <taxon>Thermoproteota</taxon>
        <taxon>Thermoprotei</taxon>
        <taxon>Desulfurococcales</taxon>
        <taxon>Desulfurococcaceae</taxon>
        <taxon>Aeropyrum</taxon>
    </lineage>
</organism>
<dbReference type="GeneID" id="17109959"/>
<keyword evidence="4" id="KW-1185">Reference proteome</keyword>
<evidence type="ECO:0000256" key="1">
    <source>
        <dbReference type="ARBA" id="ARBA00023235"/>
    </source>
</evidence>
<evidence type="ECO:0000256" key="2">
    <source>
        <dbReference type="NCBIfam" id="TIGR00021"/>
    </source>
</evidence>
<dbReference type="NCBIfam" id="TIGR00021">
    <property type="entry name" value="rpiA"/>
    <property type="match status" value="1"/>
</dbReference>
<dbReference type="PANTHER" id="PTHR11934:SF0">
    <property type="entry name" value="RIBOSE-5-PHOSPHATE ISOMERASE"/>
    <property type="match status" value="1"/>
</dbReference>